<dbReference type="Gene3D" id="1.10.10.10">
    <property type="entry name" value="Winged helix-like DNA-binding domain superfamily/Winged helix DNA-binding domain"/>
    <property type="match status" value="1"/>
</dbReference>
<dbReference type="InterPro" id="IPR036390">
    <property type="entry name" value="WH_DNA-bd_sf"/>
</dbReference>
<evidence type="ECO:0000256" key="3">
    <source>
        <dbReference type="ARBA" id="ARBA00022553"/>
    </source>
</evidence>
<evidence type="ECO:0000313" key="13">
    <source>
        <dbReference type="EMBL" id="KAK8934366.1"/>
    </source>
</evidence>
<dbReference type="GO" id="GO:0000978">
    <property type="term" value="F:RNA polymerase II cis-regulatory region sequence-specific DNA binding"/>
    <property type="evidence" value="ECO:0007669"/>
    <property type="project" value="TreeGrafter"/>
</dbReference>
<dbReference type="PANTHER" id="PTHR10015:SF427">
    <property type="entry name" value="HEAT SHOCK FACTOR PROTEIN"/>
    <property type="match status" value="1"/>
</dbReference>
<dbReference type="InterPro" id="IPR036388">
    <property type="entry name" value="WH-like_DNA-bd_sf"/>
</dbReference>
<keyword evidence="8" id="KW-0539">Nucleus</keyword>
<keyword evidence="5" id="KW-0346">Stress response</keyword>
<evidence type="ECO:0000259" key="12">
    <source>
        <dbReference type="PROSITE" id="PS00434"/>
    </source>
</evidence>
<comment type="subunit">
    <text evidence="2">Homotrimer.</text>
</comment>
<dbReference type="GO" id="GO:0006357">
    <property type="term" value="P:regulation of transcription by RNA polymerase II"/>
    <property type="evidence" value="ECO:0007669"/>
    <property type="project" value="TreeGrafter"/>
</dbReference>
<feature type="region of interest" description="Disordered" evidence="11">
    <location>
        <begin position="129"/>
        <end position="155"/>
    </location>
</feature>
<dbReference type="EMBL" id="JBBWWQ010000012">
    <property type="protein sequence ID" value="KAK8934366.1"/>
    <property type="molecule type" value="Genomic_DNA"/>
</dbReference>
<dbReference type="GO" id="GO:0003700">
    <property type="term" value="F:DNA-binding transcription factor activity"/>
    <property type="evidence" value="ECO:0007669"/>
    <property type="project" value="InterPro"/>
</dbReference>
<dbReference type="FunFam" id="1.10.10.10:FF:000057">
    <property type="entry name" value="Heat shock transcription factor 1"/>
    <property type="match status" value="1"/>
</dbReference>
<evidence type="ECO:0000256" key="11">
    <source>
        <dbReference type="SAM" id="MobiDB-lite"/>
    </source>
</evidence>
<protein>
    <submittedName>
        <fullName evidence="13">Heat stress transcription factor A-1</fullName>
    </submittedName>
</protein>
<reference evidence="13 14" key="1">
    <citation type="journal article" date="2022" name="Nat. Plants">
        <title>Genomes of leafy and leafless Platanthera orchids illuminate the evolution of mycoheterotrophy.</title>
        <authorList>
            <person name="Li M.H."/>
            <person name="Liu K.W."/>
            <person name="Li Z."/>
            <person name="Lu H.C."/>
            <person name="Ye Q.L."/>
            <person name="Zhang D."/>
            <person name="Wang J.Y."/>
            <person name="Li Y.F."/>
            <person name="Zhong Z.M."/>
            <person name="Liu X."/>
            <person name="Yu X."/>
            <person name="Liu D.K."/>
            <person name="Tu X.D."/>
            <person name="Liu B."/>
            <person name="Hao Y."/>
            <person name="Liao X.Y."/>
            <person name="Jiang Y.T."/>
            <person name="Sun W.H."/>
            <person name="Chen J."/>
            <person name="Chen Y.Q."/>
            <person name="Ai Y."/>
            <person name="Zhai J.W."/>
            <person name="Wu S.S."/>
            <person name="Zhou Z."/>
            <person name="Hsiao Y.Y."/>
            <person name="Wu W.L."/>
            <person name="Chen Y.Y."/>
            <person name="Lin Y.F."/>
            <person name="Hsu J.L."/>
            <person name="Li C.Y."/>
            <person name="Wang Z.W."/>
            <person name="Zhao X."/>
            <person name="Zhong W.Y."/>
            <person name="Ma X.K."/>
            <person name="Ma L."/>
            <person name="Huang J."/>
            <person name="Chen G.Z."/>
            <person name="Huang M.Z."/>
            <person name="Huang L."/>
            <person name="Peng D.H."/>
            <person name="Luo Y.B."/>
            <person name="Zou S.Q."/>
            <person name="Chen S.P."/>
            <person name="Lan S."/>
            <person name="Tsai W.C."/>
            <person name="Van de Peer Y."/>
            <person name="Liu Z.J."/>
        </authorList>
    </citation>
    <scope>NUCLEOTIDE SEQUENCE [LARGE SCALE GENOMIC DNA]</scope>
    <source>
        <strain evidence="13">Lor287</strain>
    </source>
</reference>
<feature type="coiled-coil region" evidence="10">
    <location>
        <begin position="166"/>
        <end position="193"/>
    </location>
</feature>
<keyword evidence="6" id="KW-0238">DNA-binding</keyword>
<dbReference type="InterPro" id="IPR000232">
    <property type="entry name" value="HSF_DNA-bd"/>
</dbReference>
<evidence type="ECO:0000256" key="7">
    <source>
        <dbReference type="ARBA" id="ARBA00023163"/>
    </source>
</evidence>
<dbReference type="SMART" id="SM00415">
    <property type="entry name" value="HSF"/>
    <property type="match status" value="1"/>
</dbReference>
<gene>
    <name evidence="13" type="primary">HSFA1</name>
    <name evidence="13" type="ORF">KSP39_PZI014772</name>
</gene>
<evidence type="ECO:0000256" key="10">
    <source>
        <dbReference type="SAM" id="Coils"/>
    </source>
</evidence>
<evidence type="ECO:0000256" key="5">
    <source>
        <dbReference type="ARBA" id="ARBA00023016"/>
    </source>
</evidence>
<keyword evidence="3" id="KW-0597">Phosphoprotein</keyword>
<evidence type="ECO:0000256" key="2">
    <source>
        <dbReference type="ARBA" id="ARBA00011233"/>
    </source>
</evidence>
<keyword evidence="10" id="KW-0175">Coiled coil</keyword>
<name>A0AAP0G235_9ASPA</name>
<keyword evidence="4" id="KW-0805">Transcription regulation</keyword>
<accession>A0AAP0G235</accession>
<comment type="subcellular location">
    <subcellularLocation>
        <location evidence="1">Nucleus</location>
    </subcellularLocation>
</comment>
<evidence type="ECO:0000256" key="4">
    <source>
        <dbReference type="ARBA" id="ARBA00023015"/>
    </source>
</evidence>
<dbReference type="SUPFAM" id="SSF46785">
    <property type="entry name" value="Winged helix' DNA-binding domain"/>
    <property type="match status" value="1"/>
</dbReference>
<dbReference type="GO" id="GO:0005634">
    <property type="term" value="C:nucleus"/>
    <property type="evidence" value="ECO:0007669"/>
    <property type="project" value="UniProtKB-SubCell"/>
</dbReference>
<dbReference type="PRINTS" id="PR00056">
    <property type="entry name" value="HSFDOMAIN"/>
</dbReference>
<evidence type="ECO:0000256" key="8">
    <source>
        <dbReference type="ARBA" id="ARBA00023242"/>
    </source>
</evidence>
<organism evidence="13 14">
    <name type="scientific">Platanthera zijinensis</name>
    <dbReference type="NCBI Taxonomy" id="2320716"/>
    <lineage>
        <taxon>Eukaryota</taxon>
        <taxon>Viridiplantae</taxon>
        <taxon>Streptophyta</taxon>
        <taxon>Embryophyta</taxon>
        <taxon>Tracheophyta</taxon>
        <taxon>Spermatophyta</taxon>
        <taxon>Magnoliopsida</taxon>
        <taxon>Liliopsida</taxon>
        <taxon>Asparagales</taxon>
        <taxon>Orchidaceae</taxon>
        <taxon>Orchidoideae</taxon>
        <taxon>Orchideae</taxon>
        <taxon>Orchidinae</taxon>
        <taxon>Platanthera</taxon>
    </lineage>
</organism>
<keyword evidence="7" id="KW-0804">Transcription</keyword>
<dbReference type="PANTHER" id="PTHR10015">
    <property type="entry name" value="HEAT SHOCK TRANSCRIPTION FACTOR"/>
    <property type="match status" value="1"/>
</dbReference>
<evidence type="ECO:0000256" key="9">
    <source>
        <dbReference type="RuleBase" id="RU004020"/>
    </source>
</evidence>
<evidence type="ECO:0000256" key="1">
    <source>
        <dbReference type="ARBA" id="ARBA00004123"/>
    </source>
</evidence>
<keyword evidence="14" id="KW-1185">Reference proteome</keyword>
<comment type="caution">
    <text evidence="13">The sequence shown here is derived from an EMBL/GenBank/DDBJ whole genome shotgun (WGS) entry which is preliminary data.</text>
</comment>
<feature type="region of interest" description="Disordered" evidence="11">
    <location>
        <begin position="242"/>
        <end position="272"/>
    </location>
</feature>
<dbReference type="PROSITE" id="PS00434">
    <property type="entry name" value="HSF_DOMAIN"/>
    <property type="match status" value="1"/>
</dbReference>
<evidence type="ECO:0000313" key="14">
    <source>
        <dbReference type="Proteomes" id="UP001418222"/>
    </source>
</evidence>
<sequence>MAGETVEAGGGGEGGITVALTPAPLSALAVNATLNGNAPPPFLSKTYDMVDDPKTDGIVSWGSGSNSFVVWNVPEFSRDLLPKHFKHNNFSSFVRQLNTYGFRKVDPDKWEFANEGFLRGQKHLLKNISRKKSSHSHTQQHQQQPPPTTTMNTPSVSVGACVEVGKFGLEEEIERLKRDKNVLMQELVRLRQQQQGTDLQLQALTQRLHGMEQRQQQMMSFLAKAMQSPGFLAQLVQQNDTNRHITGAGKKRRLPKHEKESEGESSGIPDGQIVKYQPQMTEAAKALLMQIFKFEASPKLENSEGFLIENFAPHDSSMASKIRNSGVTLKEVPTSSGALHVPSSPSFPVGNLSSAGVVNISAALEIPDIDLLSAVPEPLSASSTSMVASEFMPDGGSLDVAEPSTFVGQVAGVVDGPVPFESENFLIDPEIDFCIDDSKLPCINDSFWEQFLVEGPLSTDVSEEVDSSFQKAGDMRMEMDCVWDSAQNMEHLTEQMGLLSRAAKQ</sequence>
<dbReference type="GO" id="GO:0034605">
    <property type="term" value="P:cellular response to heat"/>
    <property type="evidence" value="ECO:0007669"/>
    <property type="project" value="TreeGrafter"/>
</dbReference>
<comment type="similarity">
    <text evidence="9">Belongs to the HSF family.</text>
</comment>
<dbReference type="Proteomes" id="UP001418222">
    <property type="component" value="Unassembled WGS sequence"/>
</dbReference>
<proteinExistence type="inferred from homology"/>
<dbReference type="AlphaFoldDB" id="A0AAP0G235"/>
<feature type="domain" description="HSF-type DNA-binding" evidence="12">
    <location>
        <begin position="81"/>
        <end position="105"/>
    </location>
</feature>
<dbReference type="Pfam" id="PF00447">
    <property type="entry name" value="HSF_DNA-bind"/>
    <property type="match status" value="1"/>
</dbReference>
<evidence type="ECO:0000256" key="6">
    <source>
        <dbReference type="ARBA" id="ARBA00023125"/>
    </source>
</evidence>